<dbReference type="AlphaFoldDB" id="A0A6N8JC69"/>
<keyword evidence="4" id="KW-1185">Reference proteome</keyword>
<feature type="signal peptide" evidence="2">
    <location>
        <begin position="1"/>
        <end position="24"/>
    </location>
</feature>
<dbReference type="OrthoDB" id="659007at2"/>
<comment type="caution">
    <text evidence="3">The sequence shown here is derived from an EMBL/GenBank/DDBJ whole genome shotgun (WGS) entry which is preliminary data.</text>
</comment>
<protein>
    <submittedName>
        <fullName evidence="3">Uncharacterized protein</fullName>
    </submittedName>
</protein>
<evidence type="ECO:0000256" key="2">
    <source>
        <dbReference type="SAM" id="SignalP"/>
    </source>
</evidence>
<name>A0A6N8JC69_9BACT</name>
<reference evidence="3 4" key="1">
    <citation type="submission" date="2019-12" db="EMBL/GenBank/DDBJ databases">
        <title>The draft genomic sequence of strain Chitinophaga oryziterrae JCM 16595.</title>
        <authorList>
            <person name="Zhang X."/>
        </authorList>
    </citation>
    <scope>NUCLEOTIDE SEQUENCE [LARGE SCALE GENOMIC DNA]</scope>
    <source>
        <strain evidence="3 4">JCM 16595</strain>
    </source>
</reference>
<accession>A0A6N8JC69</accession>
<proteinExistence type="predicted"/>
<feature type="chain" id="PRO_5026977150" evidence="2">
    <location>
        <begin position="25"/>
        <end position="185"/>
    </location>
</feature>
<sequence>MKKQLLKFGLMAGMGAFVLSTSFAKDVKATDTLTAMRDTATMTDTASFYRDTVSMKNDTASFVRDTASFVRDTALLKDTANFAFNFKADTATFKVADTATAFKSDTAAFKADTAMVNDTASFAAHMNAATGDTAAMKAIRDTAAFKKDTANVLGKNIVSFSKDTTTPQPTDTSKTPKSHAMRAKD</sequence>
<gene>
    <name evidence="3" type="ORF">GO495_15150</name>
</gene>
<organism evidence="3 4">
    <name type="scientific">Chitinophaga oryziterrae</name>
    <dbReference type="NCBI Taxonomy" id="1031224"/>
    <lineage>
        <taxon>Bacteria</taxon>
        <taxon>Pseudomonadati</taxon>
        <taxon>Bacteroidota</taxon>
        <taxon>Chitinophagia</taxon>
        <taxon>Chitinophagales</taxon>
        <taxon>Chitinophagaceae</taxon>
        <taxon>Chitinophaga</taxon>
    </lineage>
</organism>
<dbReference type="EMBL" id="WRXO01000004">
    <property type="protein sequence ID" value="MVT41926.1"/>
    <property type="molecule type" value="Genomic_DNA"/>
</dbReference>
<feature type="compositionally biased region" description="Low complexity" evidence="1">
    <location>
        <begin position="161"/>
        <end position="175"/>
    </location>
</feature>
<feature type="region of interest" description="Disordered" evidence="1">
    <location>
        <begin position="159"/>
        <end position="185"/>
    </location>
</feature>
<keyword evidence="2" id="KW-0732">Signal</keyword>
<dbReference type="Proteomes" id="UP000468388">
    <property type="component" value="Unassembled WGS sequence"/>
</dbReference>
<feature type="compositionally biased region" description="Basic residues" evidence="1">
    <location>
        <begin position="176"/>
        <end position="185"/>
    </location>
</feature>
<evidence type="ECO:0000313" key="4">
    <source>
        <dbReference type="Proteomes" id="UP000468388"/>
    </source>
</evidence>
<dbReference type="RefSeq" id="WP_157300566.1">
    <property type="nucleotide sequence ID" value="NZ_BAAAZB010000005.1"/>
</dbReference>
<evidence type="ECO:0000256" key="1">
    <source>
        <dbReference type="SAM" id="MobiDB-lite"/>
    </source>
</evidence>
<evidence type="ECO:0000313" key="3">
    <source>
        <dbReference type="EMBL" id="MVT41926.1"/>
    </source>
</evidence>